<proteinExistence type="predicted"/>
<dbReference type="SUPFAM" id="SSF52540">
    <property type="entry name" value="P-loop containing nucleoside triphosphate hydrolases"/>
    <property type="match status" value="1"/>
</dbReference>
<evidence type="ECO:0000256" key="1">
    <source>
        <dbReference type="SAM" id="Phobius"/>
    </source>
</evidence>
<feature type="transmembrane region" description="Helical" evidence="1">
    <location>
        <begin position="394"/>
        <end position="416"/>
    </location>
</feature>
<dbReference type="InterPro" id="IPR027417">
    <property type="entry name" value="P-loop_NTPase"/>
</dbReference>
<dbReference type="PRINTS" id="PR00326">
    <property type="entry name" value="GTP1OBG"/>
</dbReference>
<accession>A0A1E2SL94</accession>
<keyword evidence="1" id="KW-0472">Membrane</keyword>
<dbReference type="PANTHER" id="PTHR43185:SF1">
    <property type="entry name" value="FE(2+) TRANSPORTER FEOB"/>
    <property type="match status" value="1"/>
</dbReference>
<dbReference type="Pfam" id="PF07670">
    <property type="entry name" value="Gate"/>
    <property type="match status" value="2"/>
</dbReference>
<evidence type="ECO:0000313" key="4">
    <source>
        <dbReference type="Proteomes" id="UP000094426"/>
    </source>
</evidence>
<dbReference type="PANTHER" id="PTHR43185">
    <property type="entry name" value="FERROUS IRON TRANSPORT PROTEIN B"/>
    <property type="match status" value="1"/>
</dbReference>
<protein>
    <submittedName>
        <fullName evidence="3">Ferrous iron transporter B</fullName>
    </submittedName>
</protein>
<name>A0A1E2SL94_LEIXY</name>
<dbReference type="GO" id="GO:0005525">
    <property type="term" value="F:GTP binding"/>
    <property type="evidence" value="ECO:0007669"/>
    <property type="project" value="InterPro"/>
</dbReference>
<feature type="transmembrane region" description="Helical" evidence="1">
    <location>
        <begin position="277"/>
        <end position="302"/>
    </location>
</feature>
<dbReference type="InterPro" id="IPR030389">
    <property type="entry name" value="G_FEOB_dom"/>
</dbReference>
<dbReference type="OMA" id="YAFAMQC"/>
<dbReference type="InterPro" id="IPR011642">
    <property type="entry name" value="Gate_dom"/>
</dbReference>
<dbReference type="GO" id="GO:0005886">
    <property type="term" value="C:plasma membrane"/>
    <property type="evidence" value="ECO:0007669"/>
    <property type="project" value="TreeGrafter"/>
</dbReference>
<keyword evidence="1" id="KW-0812">Transmembrane</keyword>
<gene>
    <name evidence="3" type="ORF">ATY41_09435</name>
</gene>
<dbReference type="InterPro" id="IPR050860">
    <property type="entry name" value="FeoB_GTPase"/>
</dbReference>
<sequence length="633" mass="67152">MSAVETPTTLALVGQPNTGKSSVFNLLTGLTARTGNYPGITVDRKQGTFQADGRPFVVEDLPGTYSLTPLSPDEAIVTARLSGEDGTEKLPDALLVVIDSTRLEQSLVLLGQILRNGIRTAVVLTMTDELARRGGHIDIDSLERAIGAPVISAVATRRSSGALLREFCSTSTTWSAPLLPPPADREELVAWTRSVAAAAGHRPPGVDHTTDRADALLLHPVVGVGVFACVMFVFFQLIFTVATPAQDAITDLCGQLATLVDAAVPWPWLASLLADGVIGGVGTVVAFLPQIALMLLMLAFLQDSGYLSRAAFLMDRVMSHAGLEGRAFVALLSSFACAIPGIMATRTLPSARHRIATMVAAPLVTCSARLPVYVLLVGMLVSPHARFGPFQAQGLVMFALYLFGAVVAMAASWVVARLQGGRGAEGVFFSMEMPPYRRPTLRSLALSTWAAIAMFLRKCGTIILAASVVMWLLLNIAAPGAAVARSAPASAPAIDRSVAAEIGRFVEPVFEPLGFDWHINVAVLASLTARETFVSTLGQIAADDDADHPAAALRDMERVNEAGRAVPLFSPGTIAALIVFFMFALQCMSTIAVMRRESGGWRWPLIAFGSMFALAWTGAWIANIAFGWLTGTA</sequence>
<comment type="caution">
    <text evidence="3">The sequence shown here is derived from an EMBL/GenBank/DDBJ whole genome shotgun (WGS) entry which is preliminary data.</text>
</comment>
<feature type="transmembrane region" description="Helical" evidence="1">
    <location>
        <begin position="574"/>
        <end position="593"/>
    </location>
</feature>
<dbReference type="EMBL" id="LNZG01000009">
    <property type="protein sequence ID" value="ODA90635.1"/>
    <property type="molecule type" value="Genomic_DNA"/>
</dbReference>
<evidence type="ECO:0000259" key="2">
    <source>
        <dbReference type="PROSITE" id="PS51711"/>
    </source>
</evidence>
<feature type="transmembrane region" description="Helical" evidence="1">
    <location>
        <begin position="355"/>
        <end position="382"/>
    </location>
</feature>
<dbReference type="InterPro" id="IPR006073">
    <property type="entry name" value="GTP-bd"/>
</dbReference>
<feature type="transmembrane region" description="Helical" evidence="1">
    <location>
        <begin position="605"/>
        <end position="629"/>
    </location>
</feature>
<dbReference type="GO" id="GO:0015093">
    <property type="term" value="F:ferrous iron transmembrane transporter activity"/>
    <property type="evidence" value="ECO:0007669"/>
    <property type="project" value="InterPro"/>
</dbReference>
<dbReference type="PROSITE" id="PS51711">
    <property type="entry name" value="G_FEOB"/>
    <property type="match status" value="1"/>
</dbReference>
<reference evidence="4" key="1">
    <citation type="submission" date="2015-11" db="EMBL/GenBank/DDBJ databases">
        <authorList>
            <person name="Wang J."/>
            <person name="Wang L."/>
            <person name="Wang F."/>
            <person name="Cao G."/>
        </authorList>
    </citation>
    <scope>NUCLEOTIDE SEQUENCE [LARGE SCALE GENOMIC DNA]</scope>
    <source>
        <strain evidence="4">gdw1</strain>
    </source>
</reference>
<dbReference type="InterPro" id="IPR011640">
    <property type="entry name" value="Fe2_transport_prot_B_C"/>
</dbReference>
<feature type="transmembrane region" description="Helical" evidence="1">
    <location>
        <begin position="216"/>
        <end position="239"/>
    </location>
</feature>
<dbReference type="CDD" id="cd01879">
    <property type="entry name" value="FeoB"/>
    <property type="match status" value="1"/>
</dbReference>
<dbReference type="Pfam" id="PF07664">
    <property type="entry name" value="FeoB_C"/>
    <property type="match status" value="1"/>
</dbReference>
<feature type="transmembrane region" description="Helical" evidence="1">
    <location>
        <begin position="463"/>
        <end position="482"/>
    </location>
</feature>
<evidence type="ECO:0000313" key="3">
    <source>
        <dbReference type="EMBL" id="ODA90635.1"/>
    </source>
</evidence>
<dbReference type="Proteomes" id="UP000094426">
    <property type="component" value="Unassembled WGS sequence"/>
</dbReference>
<dbReference type="Gene3D" id="3.40.50.300">
    <property type="entry name" value="P-loop containing nucleotide triphosphate hydrolases"/>
    <property type="match status" value="1"/>
</dbReference>
<feature type="domain" description="FeoB-type G" evidence="2">
    <location>
        <begin position="7"/>
        <end position="177"/>
    </location>
</feature>
<feature type="transmembrane region" description="Helical" evidence="1">
    <location>
        <begin position="323"/>
        <end position="343"/>
    </location>
</feature>
<dbReference type="AlphaFoldDB" id="A0A1E2SL94"/>
<dbReference type="OrthoDB" id="9809127at2"/>
<organism evidence="3 4">
    <name type="scientific">Leifsonia xyli subsp. xyli</name>
    <dbReference type="NCBI Taxonomy" id="59736"/>
    <lineage>
        <taxon>Bacteria</taxon>
        <taxon>Bacillati</taxon>
        <taxon>Actinomycetota</taxon>
        <taxon>Actinomycetes</taxon>
        <taxon>Micrococcales</taxon>
        <taxon>Microbacteriaceae</taxon>
        <taxon>Leifsonia</taxon>
    </lineage>
</organism>
<keyword evidence="1" id="KW-1133">Transmembrane helix</keyword>
<dbReference type="RefSeq" id="WP_011186782.1">
    <property type="nucleotide sequence ID" value="NZ_LNZG01000009.1"/>
</dbReference>
<dbReference type="Pfam" id="PF02421">
    <property type="entry name" value="FeoB_N"/>
    <property type="match status" value="1"/>
</dbReference>